<dbReference type="GO" id="GO:0005524">
    <property type="term" value="F:ATP binding"/>
    <property type="evidence" value="ECO:0007669"/>
    <property type="project" value="UniProtKB-KW"/>
</dbReference>
<dbReference type="InterPro" id="IPR043964">
    <property type="entry name" value="P-loop_TraG"/>
</dbReference>
<dbReference type="RefSeq" id="WP_051520642.1">
    <property type="nucleotide sequence ID" value="NZ_KK073892.1"/>
</dbReference>
<dbReference type="AlphaFoldDB" id="A0A011TLE1"/>
<dbReference type="Gene3D" id="3.40.50.300">
    <property type="entry name" value="P-loop containing nucleotide triphosphate hydrolases"/>
    <property type="match status" value="2"/>
</dbReference>
<evidence type="ECO:0000256" key="4">
    <source>
        <dbReference type="ARBA" id="ARBA00023026"/>
    </source>
</evidence>
<dbReference type="InterPro" id="IPR018145">
    <property type="entry name" value="CagE_TrbE_VirB_cntrl_dom"/>
</dbReference>
<evidence type="ECO:0000259" key="7">
    <source>
        <dbReference type="Pfam" id="PF19044"/>
    </source>
</evidence>
<sequence length="800" mass="89823">MSIDADLKYGRERKREKPVEMHVPYLRHVDDNLIVTKSGFLVGVVQLGGLPFQTMDQAELNNRMFNRNTTFRNLSTSRFAAYSTIIRRHVTPEIEGDFDNPFVAELDARYMDELRSKNLFVNEAYLTIIRRPMIGRVGWVDKALNAFRVNTAGEETREEAMSELHDVLNGVVKDFSAYGARLLGVVKRRESIFSEPAEFVAKILAGGAHVEMPLPRMSLATVCPTRQLFFGKSALEIKGPEGRKVGAMVSIKEYPPFTAPGSLDGLLRLPHEFILTQSFAIEDRVTAMRRINTIANQVQGSDEAGTTVEDSVHEGADKLAGGEVVFGQHHMTVLALASDMQGLNRALSDITAELSRMSIVPVRESLNTELAFWAQLPGNFSYIARRALISSLNFAGLFSGHNFPSGQRDGLHWKRPVALLETTSQTAYYFNFHVHDVGHFTVFGPTGSGKTVVLSFLMAEAMRVAPRPRCIYFDYMRGAEIFVRALGGRYEVMEPMQPTGFAPLQLEDTPENRSFIEGLLRYILTPEGGALDVAELRVINGAVDKLYKLPRESRTFDLLPEVLRGSLTPGMNDLAARIEPWLDPADKGWLFNNPVDLVDFSRPVVGFDMTKILADKKLRSAALLYIFHRLEEIIDGTPLMLFLDEGWKLLDDDVFAAFINETLKTIRRRNGVVGFGTQTAEDVVNSSISSSLIEQTKTNVFFPNPKASKESYMQRFSLTAKEFEFVRRTAKESRTFLVKHDSDSIVARLDLSAMPDLIKVLSSTETNIKECERLRETYGEEPEAWLPYLCGWESEHEEAA</sequence>
<dbReference type="EMBL" id="JENY01000020">
    <property type="protein sequence ID" value="EXL04872.1"/>
    <property type="molecule type" value="Genomic_DNA"/>
</dbReference>
<accession>A0A011TLE1</accession>
<evidence type="ECO:0000259" key="6">
    <source>
        <dbReference type="Pfam" id="PF03135"/>
    </source>
</evidence>
<dbReference type="PATRIC" id="fig|69279.3.peg.2922"/>
<evidence type="ECO:0000256" key="2">
    <source>
        <dbReference type="ARBA" id="ARBA00022741"/>
    </source>
</evidence>
<organism evidence="8 9">
    <name type="scientific">Aquamicrobium defluvii</name>
    <dbReference type="NCBI Taxonomy" id="69279"/>
    <lineage>
        <taxon>Bacteria</taxon>
        <taxon>Pseudomonadati</taxon>
        <taxon>Pseudomonadota</taxon>
        <taxon>Alphaproteobacteria</taxon>
        <taxon>Hyphomicrobiales</taxon>
        <taxon>Phyllobacteriaceae</taxon>
        <taxon>Aquamicrobium</taxon>
    </lineage>
</organism>
<evidence type="ECO:0000256" key="3">
    <source>
        <dbReference type="ARBA" id="ARBA00022840"/>
    </source>
</evidence>
<proteinExistence type="inferred from homology"/>
<evidence type="ECO:0000313" key="9">
    <source>
        <dbReference type="Proteomes" id="UP000019849"/>
    </source>
</evidence>
<dbReference type="STRING" id="69279.BG36_09125"/>
<dbReference type="Pfam" id="PF03135">
    <property type="entry name" value="CagE_TrbE_VirB"/>
    <property type="match status" value="1"/>
</dbReference>
<dbReference type="InterPro" id="IPR004346">
    <property type="entry name" value="CagE_TrbE_VirB"/>
</dbReference>
<evidence type="ECO:0000256" key="5">
    <source>
        <dbReference type="ARBA" id="ARBA00023635"/>
    </source>
</evidence>
<dbReference type="SUPFAM" id="SSF52540">
    <property type="entry name" value="P-loop containing nucleoside triphosphate hydrolases"/>
    <property type="match status" value="1"/>
</dbReference>
<dbReference type="InterPro" id="IPR051162">
    <property type="entry name" value="T4SS_component"/>
</dbReference>
<dbReference type="PANTHER" id="PTHR30121:SF12">
    <property type="entry name" value="TYPE IV SECRETION SYSTEM PROTEIN CAGE"/>
    <property type="match status" value="1"/>
</dbReference>
<protein>
    <recommendedName>
        <fullName evidence="5">Type IV secretion system protein virB4</fullName>
    </recommendedName>
</protein>
<dbReference type="NCBIfam" id="TIGR00929">
    <property type="entry name" value="VirB4_CagE"/>
    <property type="match status" value="1"/>
</dbReference>
<name>A0A011TLE1_9HYPH</name>
<comment type="similarity">
    <text evidence="1">Belongs to the TrbE/VirB4 family.</text>
</comment>
<dbReference type="InterPro" id="IPR027417">
    <property type="entry name" value="P-loop_NTPase"/>
</dbReference>
<dbReference type="HOGENOM" id="CLU_008341_3_0_5"/>
<gene>
    <name evidence="8" type="ORF">BG36_09125</name>
</gene>
<comment type="caution">
    <text evidence="8">The sequence shown here is derived from an EMBL/GenBank/DDBJ whole genome shotgun (WGS) entry which is preliminary data.</text>
</comment>
<keyword evidence="2" id="KW-0547">Nucleotide-binding</keyword>
<keyword evidence="4" id="KW-0843">Virulence</keyword>
<feature type="domain" description="CagE TrbE VirB component of type IV transporter system central" evidence="6">
    <location>
        <begin position="182"/>
        <end position="385"/>
    </location>
</feature>
<dbReference type="Pfam" id="PF19044">
    <property type="entry name" value="P-loop_TraG"/>
    <property type="match status" value="1"/>
</dbReference>
<feature type="domain" description="TraG P-loop" evidence="7">
    <location>
        <begin position="578"/>
        <end position="706"/>
    </location>
</feature>
<reference evidence="8 9" key="1">
    <citation type="submission" date="2014-02" db="EMBL/GenBank/DDBJ databases">
        <title>Aquamicrobium defluvii Genome sequencing.</title>
        <authorList>
            <person name="Wang X."/>
        </authorList>
    </citation>
    <scope>NUCLEOTIDE SEQUENCE [LARGE SCALE GENOMIC DNA]</scope>
    <source>
        <strain evidence="8 9">W13Z1</strain>
    </source>
</reference>
<evidence type="ECO:0000256" key="1">
    <source>
        <dbReference type="ARBA" id="ARBA00006512"/>
    </source>
</evidence>
<evidence type="ECO:0000313" key="8">
    <source>
        <dbReference type="EMBL" id="EXL04872.1"/>
    </source>
</evidence>
<keyword evidence="3" id="KW-0067">ATP-binding</keyword>
<dbReference type="PANTHER" id="PTHR30121">
    <property type="entry name" value="UNCHARACTERIZED PROTEIN YJGR-RELATED"/>
    <property type="match status" value="1"/>
</dbReference>
<dbReference type="Proteomes" id="UP000019849">
    <property type="component" value="Unassembled WGS sequence"/>
</dbReference>
<dbReference type="eggNOG" id="COG3451">
    <property type="taxonomic scope" value="Bacteria"/>
</dbReference>